<dbReference type="AlphaFoldDB" id="A0A3P6HWI8"/>
<dbReference type="InterPro" id="IPR058265">
    <property type="entry name" value="DUF7959"/>
</dbReference>
<keyword evidence="4" id="KW-1185">Reference proteome</keyword>
<evidence type="ECO:0000259" key="2">
    <source>
        <dbReference type="Pfam" id="PF25899"/>
    </source>
</evidence>
<dbReference type="Pfam" id="PF25899">
    <property type="entry name" value="DUF7959"/>
    <property type="match status" value="1"/>
</dbReference>
<keyword evidence="1" id="KW-0472">Membrane</keyword>
<reference evidence="3 4" key="1">
    <citation type="submission" date="2018-10" db="EMBL/GenBank/DDBJ databases">
        <authorList>
            <consortium name="Pathogen Informatics"/>
        </authorList>
    </citation>
    <scope>NUCLEOTIDE SEQUENCE [LARGE SCALE GENOMIC DNA]</scope>
</reference>
<organism evidence="3 4">
    <name type="scientific">Enterobius vermicularis</name>
    <name type="common">Human pinworm</name>
    <dbReference type="NCBI Taxonomy" id="51028"/>
    <lineage>
        <taxon>Eukaryota</taxon>
        <taxon>Metazoa</taxon>
        <taxon>Ecdysozoa</taxon>
        <taxon>Nematoda</taxon>
        <taxon>Chromadorea</taxon>
        <taxon>Rhabditida</taxon>
        <taxon>Spirurina</taxon>
        <taxon>Oxyuridomorpha</taxon>
        <taxon>Oxyuroidea</taxon>
        <taxon>Oxyuridae</taxon>
        <taxon>Enterobius</taxon>
    </lineage>
</organism>
<protein>
    <recommendedName>
        <fullName evidence="2">DUF7959 domain-containing protein</fullName>
    </recommendedName>
</protein>
<keyword evidence="1" id="KW-1133">Transmembrane helix</keyword>
<dbReference type="Proteomes" id="UP000274131">
    <property type="component" value="Unassembled WGS sequence"/>
</dbReference>
<dbReference type="EMBL" id="UXUI01009346">
    <property type="protein sequence ID" value="VDD93520.1"/>
    <property type="molecule type" value="Genomic_DNA"/>
</dbReference>
<evidence type="ECO:0000256" key="1">
    <source>
        <dbReference type="SAM" id="Phobius"/>
    </source>
</evidence>
<feature type="domain" description="DUF7959" evidence="2">
    <location>
        <begin position="19"/>
        <end position="54"/>
    </location>
</feature>
<accession>A0A3P6HWI8</accession>
<name>A0A3P6HWI8_ENTVE</name>
<gene>
    <name evidence="3" type="ORF">EVEC_LOCUS8271</name>
</gene>
<sequence length="114" mass="12746">MRIGFYHDIIIQAAYFLGSLTDLARLGYSRVKTALKEKIAEFGNVSVLRIGDIFSWVISQSTLKTLPETWGYSGGSMFILAMFMLLLGGAVGAGVVLFLWKRQRIDSLAYQVFE</sequence>
<evidence type="ECO:0000313" key="4">
    <source>
        <dbReference type="Proteomes" id="UP000274131"/>
    </source>
</evidence>
<evidence type="ECO:0000313" key="3">
    <source>
        <dbReference type="EMBL" id="VDD93520.1"/>
    </source>
</evidence>
<keyword evidence="1" id="KW-0812">Transmembrane</keyword>
<feature type="transmembrane region" description="Helical" evidence="1">
    <location>
        <begin position="78"/>
        <end position="100"/>
    </location>
</feature>
<proteinExistence type="predicted"/>